<dbReference type="eggNOG" id="ENOG5032JEU">
    <property type="taxonomic scope" value="Bacteria"/>
</dbReference>
<proteinExistence type="predicted"/>
<dbReference type="InterPro" id="IPR025524">
    <property type="entry name" value="DUF4412"/>
</dbReference>
<reference evidence="2" key="1">
    <citation type="submission" date="2005-08" db="EMBL/GenBank/DDBJ databases">
        <title>Complete sequence of Chlorobium chlorochromatii CaD3.</title>
        <authorList>
            <person name="Copeland A."/>
            <person name="Lucas S."/>
            <person name="Lapidus A."/>
            <person name="Barry K."/>
            <person name="Detter J.C."/>
            <person name="Glavina T."/>
            <person name="Hammon N."/>
            <person name="Israni S."/>
            <person name="Pitluck S."/>
            <person name="Bryant D."/>
            <person name="Schmutz J."/>
            <person name="Larimer F."/>
            <person name="Land M."/>
            <person name="Kyrpides N."/>
            <person name="Ivanova N."/>
            <person name="Richardson P."/>
        </authorList>
    </citation>
    <scope>NUCLEOTIDE SEQUENCE [LARGE SCALE GENOMIC DNA]</scope>
    <source>
        <strain evidence="2">CaD3</strain>
    </source>
</reference>
<dbReference type="KEGG" id="cch:Cag_1428"/>
<accession>Q3AQP0</accession>
<sequence length="264" mass="29601">MRAIIVTLPQKIIPYIPMRRITVLLVFILTTIIAGTSLQAATTPFTGSMDMALTMPNGRGTVTYLFGKGAQRMDMSVQMENIPSLLRTTVLTQANQPDNATIINHQTKSYSQVNLTHAAQSALLMDFNSVYRVTRLGRTTLRGYNCEHLRLQSASETVELWVTGDLGNFSTFQILQAQNPRLATTQLAAAFRNNNIEGFPVKMVQEVQKQRYSMELLKLTKKAIAASQFRVPAGYKRVDASEPTLNSEQKQQLKNLMEKMKQVE</sequence>
<evidence type="ECO:0000313" key="2">
    <source>
        <dbReference type="EMBL" id="ABB28685.1"/>
    </source>
</evidence>
<name>Q3AQP0_CHLCH</name>
<protein>
    <recommendedName>
        <fullName evidence="1">DUF4412 domain-containing protein</fullName>
    </recommendedName>
</protein>
<organism evidence="2">
    <name type="scientific">Chlorobium chlorochromatii (strain CaD3)</name>
    <dbReference type="NCBI Taxonomy" id="340177"/>
    <lineage>
        <taxon>Bacteria</taxon>
        <taxon>Pseudomonadati</taxon>
        <taxon>Chlorobiota</taxon>
        <taxon>Chlorobiia</taxon>
        <taxon>Chlorobiales</taxon>
        <taxon>Chlorobiaceae</taxon>
        <taxon>Chlorobium/Pelodictyon group</taxon>
        <taxon>Chlorobium</taxon>
    </lineage>
</organism>
<dbReference type="EMBL" id="CP000108">
    <property type="protein sequence ID" value="ABB28685.1"/>
    <property type="molecule type" value="Genomic_DNA"/>
</dbReference>
<dbReference type="AlphaFoldDB" id="Q3AQP0"/>
<dbReference type="HOGENOM" id="CLU_088873_0_0_10"/>
<dbReference type="STRING" id="340177.Cag_1428"/>
<evidence type="ECO:0000259" key="1">
    <source>
        <dbReference type="Pfam" id="PF14371"/>
    </source>
</evidence>
<feature type="domain" description="DUF4412" evidence="1">
    <location>
        <begin position="45"/>
        <end position="235"/>
    </location>
</feature>
<dbReference type="Pfam" id="PF14371">
    <property type="entry name" value="DUF4412"/>
    <property type="match status" value="1"/>
</dbReference>
<gene>
    <name evidence="2" type="ordered locus">Cag_1428</name>
</gene>